<feature type="transmembrane region" description="Helical" evidence="6">
    <location>
        <begin position="58"/>
        <end position="77"/>
    </location>
</feature>
<evidence type="ECO:0000256" key="2">
    <source>
        <dbReference type="ARBA" id="ARBA00022475"/>
    </source>
</evidence>
<dbReference type="InterPro" id="IPR010432">
    <property type="entry name" value="RDD"/>
</dbReference>
<dbReference type="PANTHER" id="PTHR36115:SF9">
    <property type="entry name" value="LMO1584 PROTEIN"/>
    <property type="match status" value="1"/>
</dbReference>
<feature type="domain" description="RDD" evidence="7">
    <location>
        <begin position="18"/>
        <end position="146"/>
    </location>
</feature>
<name>A0A4Q0VRC5_9BACI</name>
<dbReference type="Proteomes" id="UP000290649">
    <property type="component" value="Unassembled WGS sequence"/>
</dbReference>
<dbReference type="Pfam" id="PF06271">
    <property type="entry name" value="RDD"/>
    <property type="match status" value="1"/>
</dbReference>
<evidence type="ECO:0000256" key="4">
    <source>
        <dbReference type="ARBA" id="ARBA00022989"/>
    </source>
</evidence>
<evidence type="ECO:0000256" key="3">
    <source>
        <dbReference type="ARBA" id="ARBA00022692"/>
    </source>
</evidence>
<keyword evidence="2" id="KW-1003">Cell membrane</keyword>
<keyword evidence="5 6" id="KW-0472">Membrane</keyword>
<comment type="caution">
    <text evidence="8">The sequence shown here is derived from an EMBL/GenBank/DDBJ whole genome shotgun (WGS) entry which is preliminary data.</text>
</comment>
<keyword evidence="3 6" id="KW-0812">Transmembrane</keyword>
<evidence type="ECO:0000259" key="7">
    <source>
        <dbReference type="Pfam" id="PF06271"/>
    </source>
</evidence>
<dbReference type="PANTHER" id="PTHR36115">
    <property type="entry name" value="PROLINE-RICH ANTIGEN HOMOLOG-RELATED"/>
    <property type="match status" value="1"/>
</dbReference>
<evidence type="ECO:0000256" key="1">
    <source>
        <dbReference type="ARBA" id="ARBA00004651"/>
    </source>
</evidence>
<gene>
    <name evidence="8" type="ORF">DS745_19750</name>
</gene>
<organism evidence="8 9">
    <name type="scientific">Anaerobacillus alkaliphilus</name>
    <dbReference type="NCBI Taxonomy" id="1548597"/>
    <lineage>
        <taxon>Bacteria</taxon>
        <taxon>Bacillati</taxon>
        <taxon>Bacillota</taxon>
        <taxon>Bacilli</taxon>
        <taxon>Bacillales</taxon>
        <taxon>Bacillaceae</taxon>
        <taxon>Anaerobacillus</taxon>
    </lineage>
</organism>
<dbReference type="EMBL" id="QOUX01000046">
    <property type="protein sequence ID" value="RXI98555.1"/>
    <property type="molecule type" value="Genomic_DNA"/>
</dbReference>
<protein>
    <submittedName>
        <fullName evidence="8">RDD family protein</fullName>
    </submittedName>
</protein>
<comment type="subcellular location">
    <subcellularLocation>
        <location evidence="1">Cell membrane</location>
        <topology evidence="1">Multi-pass membrane protein</topology>
    </subcellularLocation>
</comment>
<accession>A0A4Q0VRC5</accession>
<keyword evidence="4 6" id="KW-1133">Transmembrane helix</keyword>
<evidence type="ECO:0000313" key="9">
    <source>
        <dbReference type="Proteomes" id="UP000290649"/>
    </source>
</evidence>
<dbReference type="InterPro" id="IPR051791">
    <property type="entry name" value="Pra-immunoreactive"/>
</dbReference>
<dbReference type="AlphaFoldDB" id="A0A4Q0VRC5"/>
<proteinExistence type="predicted"/>
<dbReference type="OrthoDB" id="9793824at2"/>
<evidence type="ECO:0000256" key="6">
    <source>
        <dbReference type="SAM" id="Phobius"/>
    </source>
</evidence>
<sequence length="155" mass="17931">MGFVEIEFINQDDKGYRYAGFWMRLWAYLLDLLVIASINGILITPLSAIGNFREVELAFFNVEVILMAVVTFLYFLLLTKKWGQTIGKRVLGLKVISQNEHTLTWTSLIFREIVGRYILQAFLITYTLYGIVAFQKKKQGIHDLIGETYVIHDES</sequence>
<feature type="transmembrane region" description="Helical" evidence="6">
    <location>
        <begin position="117"/>
        <end position="134"/>
    </location>
</feature>
<dbReference type="GO" id="GO:0005886">
    <property type="term" value="C:plasma membrane"/>
    <property type="evidence" value="ECO:0007669"/>
    <property type="project" value="UniProtKB-SubCell"/>
</dbReference>
<evidence type="ECO:0000256" key="5">
    <source>
        <dbReference type="ARBA" id="ARBA00023136"/>
    </source>
</evidence>
<reference evidence="8 9" key="1">
    <citation type="journal article" date="2019" name="Int. J. Syst. Evol. Microbiol.">
        <title>Anaerobacillus alkaliphilus sp. nov., a novel alkaliphilic and moderately halophilic bacterium.</title>
        <authorList>
            <person name="Borsodi A.K."/>
            <person name="Aszalos J.M."/>
            <person name="Bihari P."/>
            <person name="Nagy I."/>
            <person name="Schumann P."/>
            <person name="Sproer C."/>
            <person name="Kovacs A.L."/>
            <person name="Boka K."/>
            <person name="Dobosy P."/>
            <person name="Ovari M."/>
            <person name="Szili-Kovacs T."/>
            <person name="Toth E."/>
        </authorList>
    </citation>
    <scope>NUCLEOTIDE SEQUENCE [LARGE SCALE GENOMIC DNA]</scope>
    <source>
        <strain evidence="8 9">B16-10</strain>
    </source>
</reference>
<feature type="transmembrane region" description="Helical" evidence="6">
    <location>
        <begin position="25"/>
        <end position="46"/>
    </location>
</feature>
<evidence type="ECO:0000313" key="8">
    <source>
        <dbReference type="EMBL" id="RXI98555.1"/>
    </source>
</evidence>
<keyword evidence="9" id="KW-1185">Reference proteome</keyword>